<feature type="signal peptide" evidence="1">
    <location>
        <begin position="1"/>
        <end position="22"/>
    </location>
</feature>
<sequence>MKHKLTILLCVATSFMMQFVFTSCEEDEDEGSESCYSCYGFGGCIFCGTTGKCPICYGVNLDEDPCSYCRNTGKCPDCKGTGKCSVCGGDGLI</sequence>
<gene>
    <name evidence="2" type="ORF">HPS55_09170</name>
</gene>
<keyword evidence="1" id="KW-0732">Signal</keyword>
<feature type="chain" id="PRO_5047386738" evidence="1">
    <location>
        <begin position="23"/>
        <end position="93"/>
    </location>
</feature>
<dbReference type="Proteomes" id="UP001193734">
    <property type="component" value="Unassembled WGS sequence"/>
</dbReference>
<proteinExistence type="predicted"/>
<dbReference type="EMBL" id="JABKKE010000014">
    <property type="protein sequence ID" value="NPE14490.1"/>
    <property type="molecule type" value="Genomic_DNA"/>
</dbReference>
<evidence type="ECO:0000313" key="2">
    <source>
        <dbReference type="EMBL" id="NPE14490.1"/>
    </source>
</evidence>
<organism evidence="2 3">
    <name type="scientific">Xylanibacter rodentium</name>
    <dbReference type="NCBI Taxonomy" id="2736289"/>
    <lineage>
        <taxon>Bacteria</taxon>
        <taxon>Pseudomonadati</taxon>
        <taxon>Bacteroidota</taxon>
        <taxon>Bacteroidia</taxon>
        <taxon>Bacteroidales</taxon>
        <taxon>Prevotellaceae</taxon>
        <taxon>Xylanibacter</taxon>
    </lineage>
</organism>
<name>A0ABX2AVZ4_9BACT</name>
<evidence type="ECO:0000256" key="1">
    <source>
        <dbReference type="SAM" id="SignalP"/>
    </source>
</evidence>
<dbReference type="RefSeq" id="WP_172177881.1">
    <property type="nucleotide sequence ID" value="NZ_CASGIA010000016.1"/>
</dbReference>
<accession>A0ABX2AVZ4</accession>
<protein>
    <submittedName>
        <fullName evidence="2">Uncharacterized protein</fullName>
    </submittedName>
</protein>
<dbReference type="GeneID" id="82157934"/>
<evidence type="ECO:0000313" key="3">
    <source>
        <dbReference type="Proteomes" id="UP001193734"/>
    </source>
</evidence>
<keyword evidence="3" id="KW-1185">Reference proteome</keyword>
<comment type="caution">
    <text evidence="2">The sequence shown here is derived from an EMBL/GenBank/DDBJ whole genome shotgun (WGS) entry which is preliminary data.</text>
</comment>
<reference evidence="2 3" key="1">
    <citation type="submission" date="2020-05" db="EMBL/GenBank/DDBJ databases">
        <title>Distinct polysaccharide utilization as determinants for interspecies competition between intestinal Prevotella spp.</title>
        <authorList>
            <person name="Galvez E.J.C."/>
            <person name="Iljazovic A."/>
            <person name="Strowig T."/>
        </authorList>
    </citation>
    <scope>NUCLEOTIDE SEQUENCE [LARGE SCALE GENOMIC DNA]</scope>
    <source>
        <strain evidence="2 3">PROD</strain>
    </source>
</reference>
<dbReference type="PROSITE" id="PS51257">
    <property type="entry name" value="PROKAR_LIPOPROTEIN"/>
    <property type="match status" value="1"/>
</dbReference>